<dbReference type="EMBL" id="AP029022">
    <property type="protein sequence ID" value="BEV04589.1"/>
    <property type="molecule type" value="Genomic_DNA"/>
</dbReference>
<reference evidence="1 2" key="1">
    <citation type="journal article" date="2020" name="Microbes Environ.">
        <title>Synthetic bacterial community of duckweed: a simple and stable system to study plant-microbe interactions.</title>
        <authorList>
            <person name="Ishizawa H."/>
            <person name="Tada M."/>
            <person name="Kuroda M."/>
            <person name="Inoue D."/>
            <person name="Futamata H."/>
            <person name="Ike M."/>
        </authorList>
    </citation>
    <scope>NUCLEOTIDE SEQUENCE [LARGE SCALE GENOMIC DNA]</scope>
    <source>
        <strain evidence="1 2">DW100</strain>
    </source>
</reference>
<keyword evidence="2" id="KW-1185">Reference proteome</keyword>
<dbReference type="RefSeq" id="WP_338615155.1">
    <property type="nucleotide sequence ID" value="NZ_AP029022.1"/>
</dbReference>
<organism evidence="1 2">
    <name type="scientific">Chryseobacterium gambrini</name>
    <dbReference type="NCBI Taxonomy" id="373672"/>
    <lineage>
        <taxon>Bacteria</taxon>
        <taxon>Pseudomonadati</taxon>
        <taxon>Bacteroidota</taxon>
        <taxon>Flavobacteriia</taxon>
        <taxon>Flavobacteriales</taxon>
        <taxon>Weeksellaceae</taxon>
        <taxon>Chryseobacterium group</taxon>
        <taxon>Chryseobacterium</taxon>
    </lineage>
</organism>
<name>A0ABN7CDV7_9FLAO</name>
<sequence length="448" mass="51839">MKIPATVMFTLFCLSFISAQKCDENDTSNSLSNYSPRSTLTLKTCTFEYYLKDIETLQLLNPDKNITFNNSMLNVLFNNEINSFATSLNDLSLNKNFANLSSDSKSFTIGRNIFLHRSKSPDYSLKKISNILSVSATTGVDKNFSKNYAYNNSTNKYDFSSELMINFKFTHIFDNIIVPIENEVARIENYRKITIRDSVEKKLREDNEIPIIENTPSSELKRELLQKKYYQYYKYIADEEIDYLKKNKLYNRYFIWWAGVNIDIPIQGKQLNYKEQPTAGNFTAKEFQAWRTEIFLNLFFSDPEITRFEFLKSTSLNIRFSGSVFNNNSYIAKNLTPMTFQTIVGQSADQQAINKSDLVFIGNYERFETYSLKGEASVLLFNNTIGISGGSEKTFGPYDNFNWKLGIPVSLKDKDEKPLLNFEIQWKEINKSHMIGLSVGYVFGKFTK</sequence>
<gene>
    <name evidence="1" type="ORF">CRDW_19630</name>
</gene>
<dbReference type="Proteomes" id="UP001380186">
    <property type="component" value="Chromosome"/>
</dbReference>
<evidence type="ECO:0000313" key="1">
    <source>
        <dbReference type="EMBL" id="BEV04589.1"/>
    </source>
</evidence>
<protein>
    <submittedName>
        <fullName evidence="1">Uncharacterized protein</fullName>
    </submittedName>
</protein>
<evidence type="ECO:0000313" key="2">
    <source>
        <dbReference type="Proteomes" id="UP001380186"/>
    </source>
</evidence>
<accession>A0ABN7CDV7</accession>
<proteinExistence type="predicted"/>